<dbReference type="AlphaFoldDB" id="A0A9W6VSG8"/>
<evidence type="ECO:0000313" key="3">
    <source>
        <dbReference type="Proteomes" id="UP001165135"/>
    </source>
</evidence>
<sequence length="80" mass="8986">MFAYAEAEGVTLRLDLWLGAVRPGRMPDVTQVRTEGIEEQLRLHPTVKVEVDTGYRVGPRPPPPSQRPTEETRQEGCGAW</sequence>
<dbReference type="EMBL" id="BSTJ01000008">
    <property type="protein sequence ID" value="GLY78084.1"/>
    <property type="molecule type" value="Genomic_DNA"/>
</dbReference>
<accession>A0A9W6VSG8</accession>
<reference evidence="2" key="1">
    <citation type="submission" date="2023-03" db="EMBL/GenBank/DDBJ databases">
        <title>Actinoallomurus iriomotensis NBRC 103681.</title>
        <authorList>
            <person name="Ichikawa N."/>
            <person name="Sato H."/>
            <person name="Tonouchi N."/>
        </authorList>
    </citation>
    <scope>NUCLEOTIDE SEQUENCE</scope>
    <source>
        <strain evidence="2">NBRC 103681</strain>
    </source>
</reference>
<gene>
    <name evidence="2" type="ORF">Airi01_063510</name>
</gene>
<name>A0A9W6VSG8_9ACTN</name>
<dbReference type="Proteomes" id="UP001165135">
    <property type="component" value="Unassembled WGS sequence"/>
</dbReference>
<evidence type="ECO:0008006" key="4">
    <source>
        <dbReference type="Google" id="ProtNLM"/>
    </source>
</evidence>
<protein>
    <recommendedName>
        <fullName evidence="4">Transposase</fullName>
    </recommendedName>
</protein>
<comment type="caution">
    <text evidence="2">The sequence shown here is derived from an EMBL/GenBank/DDBJ whole genome shotgun (WGS) entry which is preliminary data.</text>
</comment>
<proteinExistence type="predicted"/>
<evidence type="ECO:0000256" key="1">
    <source>
        <dbReference type="SAM" id="MobiDB-lite"/>
    </source>
</evidence>
<dbReference type="RefSeq" id="WP_285628530.1">
    <property type="nucleotide sequence ID" value="NZ_BSTJ01000008.1"/>
</dbReference>
<feature type="region of interest" description="Disordered" evidence="1">
    <location>
        <begin position="52"/>
        <end position="80"/>
    </location>
</feature>
<evidence type="ECO:0000313" key="2">
    <source>
        <dbReference type="EMBL" id="GLY78084.1"/>
    </source>
</evidence>
<organism evidence="2 3">
    <name type="scientific">Actinoallomurus iriomotensis</name>
    <dbReference type="NCBI Taxonomy" id="478107"/>
    <lineage>
        <taxon>Bacteria</taxon>
        <taxon>Bacillati</taxon>
        <taxon>Actinomycetota</taxon>
        <taxon>Actinomycetes</taxon>
        <taxon>Streptosporangiales</taxon>
        <taxon>Thermomonosporaceae</taxon>
        <taxon>Actinoallomurus</taxon>
    </lineage>
</organism>